<sequence>MPLGSRPAIPMLIAVGFMLLIISSPIVSRAIISTTRAINPEKPWLSRQADLPQSHTFVSRPPAGAEPRRSYLPAPVTLYTAQQWGDLMRLGNTRAKNINALLTDVKDFFFPLSLEVKESPHFVDPVGVNL</sequence>
<protein>
    <submittedName>
        <fullName evidence="1">Uncharacterized protein</fullName>
    </submittedName>
</protein>
<name>A0A2T4AGH1_TRIHA</name>
<evidence type="ECO:0000313" key="2">
    <source>
        <dbReference type="Proteomes" id="UP000241690"/>
    </source>
</evidence>
<dbReference type="Proteomes" id="UP000241690">
    <property type="component" value="Unassembled WGS sequence"/>
</dbReference>
<evidence type="ECO:0000313" key="1">
    <source>
        <dbReference type="EMBL" id="PTB56167.1"/>
    </source>
</evidence>
<accession>A0A2T4AGH1</accession>
<gene>
    <name evidence="1" type="ORF">M431DRAFT_553087</name>
</gene>
<reference evidence="1 2" key="1">
    <citation type="submission" date="2016-07" db="EMBL/GenBank/DDBJ databases">
        <title>Multiple horizontal gene transfer events from other fungi enriched the ability of initially mycotrophic Trichoderma (Ascomycota) to feed on dead plant biomass.</title>
        <authorList>
            <consortium name="DOE Joint Genome Institute"/>
            <person name="Aerts A."/>
            <person name="Atanasova L."/>
            <person name="Chenthamara K."/>
            <person name="Zhang J."/>
            <person name="Grujic M."/>
            <person name="Henrissat B."/>
            <person name="Kuo A."/>
            <person name="Salamov A."/>
            <person name="Lipzen A."/>
            <person name="Labutti K."/>
            <person name="Barry K."/>
            <person name="Miao Y."/>
            <person name="Rahimi M.J."/>
            <person name="Shen Q."/>
            <person name="Grigoriev I.V."/>
            <person name="Kubicek C.P."/>
            <person name="Druzhinina I.S."/>
        </authorList>
    </citation>
    <scope>NUCLEOTIDE SEQUENCE [LARGE SCALE GENOMIC DNA]</scope>
    <source>
        <strain evidence="1 2">CBS 226.95</strain>
    </source>
</reference>
<dbReference type="GeneID" id="36629960"/>
<keyword evidence="2" id="KW-1185">Reference proteome</keyword>
<dbReference type="EMBL" id="KZ679679">
    <property type="protein sequence ID" value="PTB56167.1"/>
    <property type="molecule type" value="Genomic_DNA"/>
</dbReference>
<dbReference type="AlphaFoldDB" id="A0A2T4AGH1"/>
<organism evidence="1 2">
    <name type="scientific">Trichoderma harzianum CBS 226.95</name>
    <dbReference type="NCBI Taxonomy" id="983964"/>
    <lineage>
        <taxon>Eukaryota</taxon>
        <taxon>Fungi</taxon>
        <taxon>Dikarya</taxon>
        <taxon>Ascomycota</taxon>
        <taxon>Pezizomycotina</taxon>
        <taxon>Sordariomycetes</taxon>
        <taxon>Hypocreomycetidae</taxon>
        <taxon>Hypocreales</taxon>
        <taxon>Hypocreaceae</taxon>
        <taxon>Trichoderma</taxon>
    </lineage>
</organism>
<proteinExistence type="predicted"/>
<dbReference type="RefSeq" id="XP_024775844.1">
    <property type="nucleotide sequence ID" value="XM_024921379.1"/>
</dbReference>